<dbReference type="EMBL" id="FAOZ01000052">
    <property type="protein sequence ID" value="CUU60989.1"/>
    <property type="molecule type" value="Genomic_DNA"/>
</dbReference>
<proteinExistence type="predicted"/>
<sequence>MPRPRTTPIQNTRLACLIEETGRTYHAIAAMIRRVSGENGVETRCTAASLARWLNGAAPQPAIIPVVVEAFARLLDNPALTPADLGWSSGSTTRDAQPEDPWRGDPVAWVTRLGRTDMLNRRAAVTAGLYSLAAATPLLPAARPAVRRGTLTHVSPADVARVRAMAAHFGEIDDLFGGGHARSAVAAYLVNDVAPLLQVASGPIRADLFTAAAEVTYLAGWMAADDLQPGLAQRYYIQAVRLAIEADDPLMRATALRSLASQAVELGHAAHGLALADAAADALHNTAPARTRAWVNGMRAEALAATGHDPRRVIRLLASTETDLEHADSPPASDLSGNYRREGFEHQVGLTLLNMGDLRGAEEHLAASTAARRPGERRTRALIGTRLATVQIRQHRSDAAAATLLGLADDLTAVKSARLRRTCGQIRGAWQTSRVDPTVAQADRLLLSAQATVQT</sequence>
<name>A0A0S4QZL0_9ACTN</name>
<dbReference type="Proteomes" id="UP000198802">
    <property type="component" value="Unassembled WGS sequence"/>
</dbReference>
<accession>A0A0S4QZL0</accession>
<dbReference type="AlphaFoldDB" id="A0A0S4QZL0"/>
<protein>
    <recommendedName>
        <fullName evidence="3">Transcriptional regulator</fullName>
    </recommendedName>
</protein>
<gene>
    <name evidence="1" type="ORF">Ga0074812_15214</name>
</gene>
<keyword evidence="2" id="KW-1185">Reference proteome</keyword>
<evidence type="ECO:0000313" key="2">
    <source>
        <dbReference type="Proteomes" id="UP000198802"/>
    </source>
</evidence>
<reference evidence="2" key="1">
    <citation type="submission" date="2015-11" db="EMBL/GenBank/DDBJ databases">
        <authorList>
            <person name="Varghese N."/>
        </authorList>
    </citation>
    <scope>NUCLEOTIDE SEQUENCE [LARGE SCALE GENOMIC DNA]</scope>
    <source>
        <strain evidence="2">DSM 45899</strain>
    </source>
</reference>
<evidence type="ECO:0008006" key="3">
    <source>
        <dbReference type="Google" id="ProtNLM"/>
    </source>
</evidence>
<evidence type="ECO:0000313" key="1">
    <source>
        <dbReference type="EMBL" id="CUU60989.1"/>
    </source>
</evidence>
<organism evidence="1 2">
    <name type="scientific">Parafrankia irregularis</name>
    <dbReference type="NCBI Taxonomy" id="795642"/>
    <lineage>
        <taxon>Bacteria</taxon>
        <taxon>Bacillati</taxon>
        <taxon>Actinomycetota</taxon>
        <taxon>Actinomycetes</taxon>
        <taxon>Frankiales</taxon>
        <taxon>Frankiaceae</taxon>
        <taxon>Parafrankia</taxon>
    </lineage>
</organism>